<dbReference type="EMBL" id="SWLB01000013">
    <property type="protein sequence ID" value="KAF3330385.1"/>
    <property type="molecule type" value="Genomic_DNA"/>
</dbReference>
<dbReference type="InterPro" id="IPR044810">
    <property type="entry name" value="WRKY_plant"/>
</dbReference>
<keyword evidence="3" id="KW-0238">DNA-binding</keyword>
<reference evidence="8" key="1">
    <citation type="submission" date="2020-01" db="EMBL/GenBank/DDBJ databases">
        <title>Genome sequence of Kobresia littledalei, the first chromosome-level genome in the family Cyperaceae.</title>
        <authorList>
            <person name="Qu G."/>
        </authorList>
    </citation>
    <scope>NUCLEOTIDE SEQUENCE</scope>
    <source>
        <strain evidence="8">C.B.Clarke</strain>
        <tissue evidence="8">Leaf</tissue>
    </source>
</reference>
<evidence type="ECO:0000256" key="6">
    <source>
        <dbReference type="SAM" id="MobiDB-lite"/>
    </source>
</evidence>
<proteinExistence type="predicted"/>
<dbReference type="PROSITE" id="PS50811">
    <property type="entry name" value="WRKY"/>
    <property type="match status" value="1"/>
</dbReference>
<feature type="domain" description="WRKY" evidence="7">
    <location>
        <begin position="203"/>
        <end position="261"/>
    </location>
</feature>
<dbReference type="GO" id="GO:0003700">
    <property type="term" value="F:DNA-binding transcription factor activity"/>
    <property type="evidence" value="ECO:0007669"/>
    <property type="project" value="InterPro"/>
</dbReference>
<evidence type="ECO:0000256" key="5">
    <source>
        <dbReference type="ARBA" id="ARBA00023242"/>
    </source>
</evidence>
<comment type="caution">
    <text evidence="8">The sequence shown here is derived from an EMBL/GenBank/DDBJ whole genome shotgun (WGS) entry which is preliminary data.</text>
</comment>
<dbReference type="PANTHER" id="PTHR31282">
    <property type="entry name" value="WRKY TRANSCRIPTION FACTOR 21-RELATED"/>
    <property type="match status" value="1"/>
</dbReference>
<dbReference type="Gene3D" id="2.20.25.80">
    <property type="entry name" value="WRKY domain"/>
    <property type="match status" value="1"/>
</dbReference>
<evidence type="ECO:0000256" key="3">
    <source>
        <dbReference type="ARBA" id="ARBA00023125"/>
    </source>
</evidence>
<feature type="region of interest" description="Disordered" evidence="6">
    <location>
        <begin position="147"/>
        <end position="206"/>
    </location>
</feature>
<evidence type="ECO:0000256" key="2">
    <source>
        <dbReference type="ARBA" id="ARBA00023015"/>
    </source>
</evidence>
<evidence type="ECO:0000313" key="9">
    <source>
        <dbReference type="Proteomes" id="UP000623129"/>
    </source>
</evidence>
<keyword evidence="4" id="KW-0804">Transcription</keyword>
<evidence type="ECO:0000313" key="8">
    <source>
        <dbReference type="EMBL" id="KAF3330385.1"/>
    </source>
</evidence>
<dbReference type="GO" id="GO:0043565">
    <property type="term" value="F:sequence-specific DNA binding"/>
    <property type="evidence" value="ECO:0007669"/>
    <property type="project" value="InterPro"/>
</dbReference>
<dbReference type="AlphaFoldDB" id="A0A833QPW3"/>
<evidence type="ECO:0000256" key="1">
    <source>
        <dbReference type="ARBA" id="ARBA00004123"/>
    </source>
</evidence>
<protein>
    <submittedName>
        <fullName evidence="8">WRKY transcription factor 55-like protein</fullName>
    </submittedName>
</protein>
<name>A0A833QPW3_9POAL</name>
<evidence type="ECO:0000259" key="7">
    <source>
        <dbReference type="PROSITE" id="PS50811"/>
    </source>
</evidence>
<accession>A0A833QPW3</accession>
<dbReference type="InterPro" id="IPR003657">
    <property type="entry name" value="WRKY_dom"/>
</dbReference>
<keyword evidence="9" id="KW-1185">Reference proteome</keyword>
<dbReference type="SUPFAM" id="SSF118290">
    <property type="entry name" value="WRKY DNA-binding domain"/>
    <property type="match status" value="1"/>
</dbReference>
<keyword evidence="5" id="KW-0539">Nucleus</keyword>
<comment type="subcellular location">
    <subcellularLocation>
        <location evidence="1">Nucleus</location>
    </subcellularLocation>
</comment>
<evidence type="ECO:0000256" key="4">
    <source>
        <dbReference type="ARBA" id="ARBA00023163"/>
    </source>
</evidence>
<sequence>MDEALNHIFEGCKLARNLETSIRQVFPINPDYLLKSSEEIITAFNSASKSLNSLINSPDLPVNSNMVIGGSGEGSSHGASTFFQALNLLQSSGGFEQSRTLFDIPTQLPRVGLEMPAVPDVATAGMELGGGLGYGNHVFEATNAEVGRTRRHVRGAPEGSSGSGRGPAVSSGQRNTRRRRDNGERVMQRVPAVRTGNSEMPPDDGYTWRKYGQKDILGCRFPRSYFRCTHKNYYGCEAKKQVQRLDEDPYTYEIVYCGQHSCLTSTTPLLISSLAPTNTIVTSAVAPIIATPTVSTSNVTTNPHIESSMIGTALVQMQPSTSIHLGNWLTRDLGEGRPVADMADVLFNSGSSSSSMDAIFSSQHEN</sequence>
<dbReference type="OrthoDB" id="684963at2759"/>
<dbReference type="Proteomes" id="UP000623129">
    <property type="component" value="Unassembled WGS sequence"/>
</dbReference>
<organism evidence="8 9">
    <name type="scientific">Carex littledalei</name>
    <dbReference type="NCBI Taxonomy" id="544730"/>
    <lineage>
        <taxon>Eukaryota</taxon>
        <taxon>Viridiplantae</taxon>
        <taxon>Streptophyta</taxon>
        <taxon>Embryophyta</taxon>
        <taxon>Tracheophyta</taxon>
        <taxon>Spermatophyta</taxon>
        <taxon>Magnoliopsida</taxon>
        <taxon>Liliopsida</taxon>
        <taxon>Poales</taxon>
        <taxon>Cyperaceae</taxon>
        <taxon>Cyperoideae</taxon>
        <taxon>Cariceae</taxon>
        <taxon>Carex</taxon>
        <taxon>Carex subgen. Euthyceras</taxon>
    </lineage>
</organism>
<dbReference type="SMART" id="SM00774">
    <property type="entry name" value="WRKY"/>
    <property type="match status" value="1"/>
</dbReference>
<keyword evidence="2" id="KW-0805">Transcription regulation</keyword>
<dbReference type="Pfam" id="PF03106">
    <property type="entry name" value="WRKY"/>
    <property type="match status" value="1"/>
</dbReference>
<dbReference type="GO" id="GO:0005634">
    <property type="term" value="C:nucleus"/>
    <property type="evidence" value="ECO:0007669"/>
    <property type="project" value="UniProtKB-SubCell"/>
</dbReference>
<dbReference type="InterPro" id="IPR036576">
    <property type="entry name" value="WRKY_dom_sf"/>
</dbReference>
<gene>
    <name evidence="8" type="ORF">FCM35_KLT03739</name>
</gene>